<keyword evidence="1" id="KW-0677">Repeat</keyword>
<dbReference type="AlphaFoldDB" id="A0A315XLZ2"/>
<keyword evidence="7" id="KW-1185">Reference proteome</keyword>
<sequence>MGYGEWHPGDPIGFGNDIGAPEVPYMSYGPRKREDEVDEEELKKEREERDRRYTSKKISDDAWKLYLEHRYGEALIFINRALEYDGEESNTWNRKGAILDGLNRFEEAIENYNIAIELEDSEIYKNNKAEVLIEWAYSLKDKREYEKALEKINESIDIFQNISYKTCESEAYNLKGLILEEMGETLNAFNAYKKAVEHVRDDDECKGSYKRNRDHLLQYIEDDKFECPKCGNTLMITDNFCNICGAKFEEPLHKKDKSKTHYSDGVTVIEFDDED</sequence>
<feature type="repeat" description="TPR" evidence="3">
    <location>
        <begin position="89"/>
        <end position="122"/>
    </location>
</feature>
<dbReference type="SUPFAM" id="SSF48452">
    <property type="entry name" value="TPR-like"/>
    <property type="match status" value="1"/>
</dbReference>
<proteinExistence type="predicted"/>
<dbReference type="SMART" id="SM00028">
    <property type="entry name" value="TPR"/>
    <property type="match status" value="4"/>
</dbReference>
<dbReference type="PANTHER" id="PTHR44943:SF8">
    <property type="entry name" value="TPR REPEAT-CONTAINING PROTEIN MJ0263"/>
    <property type="match status" value="1"/>
</dbReference>
<dbReference type="InterPro" id="IPR019734">
    <property type="entry name" value="TPR_rpt"/>
</dbReference>
<reference evidence="6 7" key="1">
    <citation type="submission" date="2017-03" db="EMBL/GenBank/DDBJ databases">
        <title>Genome sequence of Methanobrevibacter thaueri.</title>
        <authorList>
            <person name="Poehlein A."/>
            <person name="Seedorf H."/>
            <person name="Daniel R."/>
        </authorList>
    </citation>
    <scope>NUCLEOTIDE SEQUENCE [LARGE SCALE GENOMIC DNA]</scope>
    <source>
        <strain evidence="6 7">DSM 11995</strain>
    </source>
</reference>
<dbReference type="Gene3D" id="1.25.40.10">
    <property type="entry name" value="Tetratricopeptide repeat domain"/>
    <property type="match status" value="2"/>
</dbReference>
<evidence type="ECO:0000256" key="3">
    <source>
        <dbReference type="PROSITE-ProRule" id="PRU00339"/>
    </source>
</evidence>
<gene>
    <name evidence="6" type="ORF">MBBTH_09720</name>
</gene>
<dbReference type="PANTHER" id="PTHR44943">
    <property type="entry name" value="CELLULOSE SYNTHASE OPERON PROTEIN C"/>
    <property type="match status" value="1"/>
</dbReference>
<feature type="region of interest" description="Disordered" evidence="5">
    <location>
        <begin position="1"/>
        <end position="51"/>
    </location>
</feature>
<evidence type="ECO:0000256" key="2">
    <source>
        <dbReference type="ARBA" id="ARBA00022803"/>
    </source>
</evidence>
<evidence type="ECO:0000256" key="1">
    <source>
        <dbReference type="ARBA" id="ARBA00022737"/>
    </source>
</evidence>
<feature type="coiled-coil region" evidence="4">
    <location>
        <begin position="102"/>
        <end position="162"/>
    </location>
</feature>
<dbReference type="RefSeq" id="WP_116591929.1">
    <property type="nucleotide sequence ID" value="NZ_MZGS01000020.1"/>
</dbReference>
<dbReference type="InterPro" id="IPR011990">
    <property type="entry name" value="TPR-like_helical_dom_sf"/>
</dbReference>
<keyword evidence="2 3" id="KW-0802">TPR repeat</keyword>
<dbReference type="Pfam" id="PF13181">
    <property type="entry name" value="TPR_8"/>
    <property type="match status" value="2"/>
</dbReference>
<evidence type="ECO:0000256" key="5">
    <source>
        <dbReference type="SAM" id="MobiDB-lite"/>
    </source>
</evidence>
<dbReference type="EMBL" id="MZGS01000020">
    <property type="protein sequence ID" value="PWB87407.1"/>
    <property type="molecule type" value="Genomic_DNA"/>
</dbReference>
<accession>A0A315XLZ2</accession>
<dbReference type="Proteomes" id="UP000251717">
    <property type="component" value="Unassembled WGS sequence"/>
</dbReference>
<name>A0A315XLZ2_9EURY</name>
<protein>
    <submittedName>
        <fullName evidence="6">Tetratricopeptide repeat protein</fullName>
    </submittedName>
</protein>
<dbReference type="PROSITE" id="PS50005">
    <property type="entry name" value="TPR"/>
    <property type="match status" value="1"/>
</dbReference>
<organism evidence="6 7">
    <name type="scientific">Methanobrevibacter thaueri</name>
    <dbReference type="NCBI Taxonomy" id="190975"/>
    <lineage>
        <taxon>Archaea</taxon>
        <taxon>Methanobacteriati</taxon>
        <taxon>Methanobacteriota</taxon>
        <taxon>Methanomada group</taxon>
        <taxon>Methanobacteria</taxon>
        <taxon>Methanobacteriales</taxon>
        <taxon>Methanobacteriaceae</taxon>
        <taxon>Methanobrevibacter</taxon>
    </lineage>
</organism>
<comment type="caution">
    <text evidence="6">The sequence shown here is derived from an EMBL/GenBank/DDBJ whole genome shotgun (WGS) entry which is preliminary data.</text>
</comment>
<dbReference type="InterPro" id="IPR051685">
    <property type="entry name" value="Ycf3/AcsC/BcsC/TPR_MFPF"/>
</dbReference>
<keyword evidence="4" id="KW-0175">Coiled coil</keyword>
<evidence type="ECO:0000256" key="4">
    <source>
        <dbReference type="SAM" id="Coils"/>
    </source>
</evidence>
<evidence type="ECO:0000313" key="6">
    <source>
        <dbReference type="EMBL" id="PWB87407.1"/>
    </source>
</evidence>
<feature type="compositionally biased region" description="Basic and acidic residues" evidence="5">
    <location>
        <begin position="31"/>
        <end position="51"/>
    </location>
</feature>
<evidence type="ECO:0000313" key="7">
    <source>
        <dbReference type="Proteomes" id="UP000251717"/>
    </source>
</evidence>